<feature type="signal peptide" evidence="9">
    <location>
        <begin position="1"/>
        <end position="22"/>
    </location>
</feature>
<comment type="similarity">
    <text evidence="8">Belongs to the TonB-dependent receptor family.</text>
</comment>
<keyword evidence="3 8" id="KW-1134">Transmembrane beta strand</keyword>
<dbReference type="InterPro" id="IPR023997">
    <property type="entry name" value="TonB-dep_OMP_SusC/RagA_CS"/>
</dbReference>
<feature type="domain" description="TonB-dependent receptor plug" evidence="10">
    <location>
        <begin position="48"/>
        <end position="173"/>
    </location>
</feature>
<keyword evidence="4 8" id="KW-0812">Transmembrane</keyword>
<comment type="caution">
    <text evidence="12">The sequence shown here is derived from an EMBL/GenBank/DDBJ whole genome shotgun (WGS) entry which is preliminary data.</text>
</comment>
<protein>
    <submittedName>
        <fullName evidence="12">SusC/RagA family TonB-linked outer membrane protein</fullName>
    </submittedName>
</protein>
<organism evidence="12 13">
    <name type="scientific">Chryseobacterium rhizosphaerae</name>
    <dbReference type="NCBI Taxonomy" id="395937"/>
    <lineage>
        <taxon>Bacteria</taxon>
        <taxon>Pseudomonadati</taxon>
        <taxon>Bacteroidota</taxon>
        <taxon>Flavobacteriia</taxon>
        <taxon>Flavobacteriales</taxon>
        <taxon>Weeksellaceae</taxon>
        <taxon>Chryseobacterium group</taxon>
        <taxon>Chryseobacterium</taxon>
    </lineage>
</organism>
<feature type="chain" id="PRO_5047192434" evidence="9">
    <location>
        <begin position="23"/>
        <end position="1005"/>
    </location>
</feature>
<dbReference type="NCBIfam" id="TIGR04056">
    <property type="entry name" value="OMP_RagA_SusC"/>
    <property type="match status" value="1"/>
</dbReference>
<dbReference type="InterPro" id="IPR012910">
    <property type="entry name" value="Plug_dom"/>
</dbReference>
<evidence type="ECO:0000259" key="11">
    <source>
        <dbReference type="Pfam" id="PF14905"/>
    </source>
</evidence>
<sequence length="1005" mass="110134">MKKLTTSLLVLVVTSSVAVANAQQKKDTLKTNEIEGVVVTALGIKRDKKSLGYSSQQLKGDEISEVPTTNFLNNLSGKVAGLDIKAGTNFGGSTNIVLRGYKSMLGDNQALFVIDGVPILNNNINSASQTTGGGGYDLGNAAADINPDDIESLNVLKGAAATALYGSRAQNGAIVITTKKGKRNKALGIDFSSSVTISSIDKSTFPTYQKEYGQGYNGESWSGEYKGLNTANFRDDASYGPKFDPNLKVYQYGAFIPGSRNYDMATPWVAAKNGPLEFFDVGTSYNNNFSLNGGSDVATYRFSYGNTYSTDIMPNTSLSKNNFSGNASYKFNDKLTGTFSTIFVTQNTKGRNYTGYSGNIVSGFRQWWPVNVDLKDQQYLYGLSHQNFTWNIKSPSDTSPAYWNNPYFQAYENFETDKRNRLAINTSLSYDVTKDINLTARVSRDGYTLRVDERLANGSYPERFGLNGNVTQSSGYALTMYDVSEYNYDFLATYKKKLNDISINGLIGTNLNVQNFYSNRQSTGGGLLIPNVYTLSNSKGALPLPVTTDTSKKIFGAFAQLSLGYRDTYFLEGTIRRDQSTALPKSDNAYWYPSVSTSIVLSNLVQADWLTFGKFRAAYAQVGSDTDPNRLIDIYTAQNPFLTPMYAYNTTARNQSLKPQRLDNVEVGLNMQFLNNRLGFDVAWYQNKAFDQILALPVSMGSGSASQFKNAGTLRTRGFEVTVNLVPVKLQNFNWNIDVNWSNPFTKVVELASGVENISLGSSQGGFSVNAPLNKAYGTLWTNDYVYTQDGQRIVGPKGNYLISDATNKDQGSFQANWMGGIRNTVRYKNLSISFLIDIKHGGKVFSLDQYYGYGTGIYPDSVGMNDLGNPVRNTIANGGGVILPGVRETSPGSGVYIANDIRLDKSQSSQSLETDPPASAFIYKAGYVKLREAAITYKFPDSVLSSTFLKGLSIGIVGQNLWIIHKDLPYADPEAGLSSGNYQGWQSGPMPTTRNISFSLKANF</sequence>
<evidence type="ECO:0000256" key="9">
    <source>
        <dbReference type="SAM" id="SignalP"/>
    </source>
</evidence>
<comment type="subcellular location">
    <subcellularLocation>
        <location evidence="1 8">Cell outer membrane</location>
        <topology evidence="1 8">Multi-pass membrane protein</topology>
    </subcellularLocation>
</comment>
<dbReference type="Pfam" id="PF07715">
    <property type="entry name" value="Plug"/>
    <property type="match status" value="1"/>
</dbReference>
<dbReference type="PROSITE" id="PS52016">
    <property type="entry name" value="TONB_DEPENDENT_REC_3"/>
    <property type="match status" value="1"/>
</dbReference>
<dbReference type="InterPro" id="IPR023996">
    <property type="entry name" value="TonB-dep_OMP_SusC/RagA"/>
</dbReference>
<evidence type="ECO:0000256" key="8">
    <source>
        <dbReference type="PROSITE-ProRule" id="PRU01360"/>
    </source>
</evidence>
<dbReference type="NCBIfam" id="TIGR04057">
    <property type="entry name" value="SusC_RagA_signa"/>
    <property type="match status" value="1"/>
</dbReference>
<proteinExistence type="inferred from homology"/>
<dbReference type="SUPFAM" id="SSF56935">
    <property type="entry name" value="Porins"/>
    <property type="match status" value="1"/>
</dbReference>
<evidence type="ECO:0000256" key="7">
    <source>
        <dbReference type="ARBA" id="ARBA00023237"/>
    </source>
</evidence>
<dbReference type="PANTHER" id="PTHR30069:SF29">
    <property type="entry name" value="HEMOGLOBIN AND HEMOGLOBIN-HAPTOGLOBIN-BINDING PROTEIN 1-RELATED"/>
    <property type="match status" value="1"/>
</dbReference>
<evidence type="ECO:0000256" key="4">
    <source>
        <dbReference type="ARBA" id="ARBA00022692"/>
    </source>
</evidence>
<dbReference type="InterPro" id="IPR039426">
    <property type="entry name" value="TonB-dep_rcpt-like"/>
</dbReference>
<evidence type="ECO:0000313" key="12">
    <source>
        <dbReference type="EMBL" id="REC79001.1"/>
    </source>
</evidence>
<keyword evidence="7 8" id="KW-0998">Cell outer membrane</keyword>
<dbReference type="Proteomes" id="UP000256491">
    <property type="component" value="Unassembled WGS sequence"/>
</dbReference>
<evidence type="ECO:0000313" key="13">
    <source>
        <dbReference type="Proteomes" id="UP000256491"/>
    </source>
</evidence>
<dbReference type="Gene3D" id="2.40.170.20">
    <property type="entry name" value="TonB-dependent receptor, beta-barrel domain"/>
    <property type="match status" value="1"/>
</dbReference>
<keyword evidence="2 8" id="KW-0813">Transport</keyword>
<reference evidence="12 13" key="1">
    <citation type="journal article" date="2010" name="Syst. Appl. Microbiol.">
        <title>Four new species of Chryseobacterium from the rhizosphere of coastal sand dune plants, Chryseobacterium elymi sp. nov., Chryseobacterium hagamense sp. nov., Chryseobacterium lathyri sp. nov. and Chryseobacterium rhizosphaerae sp. nov.</title>
        <authorList>
            <person name="Cho S.H."/>
            <person name="Lee K.S."/>
            <person name="Shin D.S."/>
            <person name="Han J.H."/>
            <person name="Park K.S."/>
            <person name="Lee C.H."/>
            <person name="Park K.H."/>
            <person name="Kim S.B."/>
        </authorList>
    </citation>
    <scope>NUCLEOTIDE SEQUENCE [LARGE SCALE GENOMIC DNA]</scope>
    <source>
        <strain evidence="12 13">KCTC 22548</strain>
    </source>
</reference>
<evidence type="ECO:0000256" key="1">
    <source>
        <dbReference type="ARBA" id="ARBA00004571"/>
    </source>
</evidence>
<dbReference type="RefSeq" id="WP_115916555.1">
    <property type="nucleotide sequence ID" value="NZ_BJYH01000019.1"/>
</dbReference>
<feature type="domain" description="Outer membrane protein beta-barrel" evidence="11">
    <location>
        <begin position="638"/>
        <end position="778"/>
    </location>
</feature>
<evidence type="ECO:0000259" key="10">
    <source>
        <dbReference type="Pfam" id="PF07715"/>
    </source>
</evidence>
<keyword evidence="5 9" id="KW-0732">Signal</keyword>
<dbReference type="EMBL" id="QNUF01000001">
    <property type="protein sequence ID" value="REC79001.1"/>
    <property type="molecule type" value="Genomic_DNA"/>
</dbReference>
<keyword evidence="6 8" id="KW-0472">Membrane</keyword>
<keyword evidence="13" id="KW-1185">Reference proteome</keyword>
<dbReference type="InterPro" id="IPR036942">
    <property type="entry name" value="Beta-barrel_TonB_sf"/>
</dbReference>
<dbReference type="PANTHER" id="PTHR30069">
    <property type="entry name" value="TONB-DEPENDENT OUTER MEMBRANE RECEPTOR"/>
    <property type="match status" value="1"/>
</dbReference>
<dbReference type="InterPro" id="IPR037066">
    <property type="entry name" value="Plug_dom_sf"/>
</dbReference>
<accession>A0ABX9IRE5</accession>
<evidence type="ECO:0000256" key="3">
    <source>
        <dbReference type="ARBA" id="ARBA00022452"/>
    </source>
</evidence>
<dbReference type="InterPro" id="IPR041700">
    <property type="entry name" value="OMP_b-brl_3"/>
</dbReference>
<evidence type="ECO:0000256" key="5">
    <source>
        <dbReference type="ARBA" id="ARBA00022729"/>
    </source>
</evidence>
<dbReference type="Gene3D" id="2.170.130.10">
    <property type="entry name" value="TonB-dependent receptor, plug domain"/>
    <property type="match status" value="1"/>
</dbReference>
<evidence type="ECO:0000256" key="2">
    <source>
        <dbReference type="ARBA" id="ARBA00022448"/>
    </source>
</evidence>
<name>A0ABX9IRE5_9FLAO</name>
<gene>
    <name evidence="12" type="ORF">DRF57_01620</name>
</gene>
<evidence type="ECO:0000256" key="6">
    <source>
        <dbReference type="ARBA" id="ARBA00023136"/>
    </source>
</evidence>
<dbReference type="Pfam" id="PF14905">
    <property type="entry name" value="OMP_b-brl_3"/>
    <property type="match status" value="1"/>
</dbReference>